<evidence type="ECO:0008006" key="4">
    <source>
        <dbReference type="Google" id="ProtNLM"/>
    </source>
</evidence>
<proteinExistence type="predicted"/>
<protein>
    <recommendedName>
        <fullName evidence="4">DUF1294 domain-containing protein</fullName>
    </recommendedName>
</protein>
<dbReference type="EMBL" id="MIGY01000002">
    <property type="protein sequence ID" value="PPU07653.1"/>
    <property type="molecule type" value="Genomic_DNA"/>
</dbReference>
<feature type="transmembrane region" description="Helical" evidence="1">
    <location>
        <begin position="81"/>
        <end position="98"/>
    </location>
</feature>
<reference evidence="2 3" key="1">
    <citation type="submission" date="2016-08" db="EMBL/GenBank/DDBJ databases">
        <title>Evolution of the type three secretion system and type three effector repertoires in Xanthomonas.</title>
        <authorList>
            <person name="Merda D."/>
            <person name="Briand M."/>
            <person name="Bosis E."/>
            <person name="Rousseau C."/>
            <person name="Portier P."/>
            <person name="Jacques M.-A."/>
            <person name="Fischer-Le Saux M."/>
        </authorList>
    </citation>
    <scope>NUCLEOTIDE SEQUENCE [LARGE SCALE GENOMIC DNA]</scope>
    <source>
        <strain evidence="2 3">CFBP 7645</strain>
    </source>
</reference>
<dbReference type="Proteomes" id="UP000239204">
    <property type="component" value="Unassembled WGS sequence"/>
</dbReference>
<organism evidence="2 3">
    <name type="scientific">Xanthomonas arboricola</name>
    <dbReference type="NCBI Taxonomy" id="56448"/>
    <lineage>
        <taxon>Bacteria</taxon>
        <taxon>Pseudomonadati</taxon>
        <taxon>Pseudomonadota</taxon>
        <taxon>Gammaproteobacteria</taxon>
        <taxon>Lysobacterales</taxon>
        <taxon>Lysobacteraceae</taxon>
        <taxon>Xanthomonas</taxon>
    </lineage>
</organism>
<feature type="transmembrane region" description="Helical" evidence="1">
    <location>
        <begin position="44"/>
        <end position="60"/>
    </location>
</feature>
<evidence type="ECO:0000256" key="1">
    <source>
        <dbReference type="SAM" id="Phobius"/>
    </source>
</evidence>
<feature type="transmembrane region" description="Helical" evidence="1">
    <location>
        <begin position="21"/>
        <end position="38"/>
    </location>
</feature>
<accession>A0A2S7AD96</accession>
<evidence type="ECO:0000313" key="3">
    <source>
        <dbReference type="Proteomes" id="UP000239204"/>
    </source>
</evidence>
<keyword evidence="1" id="KW-0812">Transmembrane</keyword>
<keyword evidence="1" id="KW-1133">Transmembrane helix</keyword>
<dbReference type="InterPro" id="IPR010718">
    <property type="entry name" value="DUF1294"/>
</dbReference>
<dbReference type="AlphaFoldDB" id="A0A2S7AD96"/>
<dbReference type="RefSeq" id="WP_104537144.1">
    <property type="nucleotide sequence ID" value="NZ_MIGY01000002.1"/>
</dbReference>
<comment type="caution">
    <text evidence="2">The sequence shown here is derived from an EMBL/GenBank/DDBJ whole genome shotgun (WGS) entry which is preliminary data.</text>
</comment>
<feature type="transmembrane region" description="Helical" evidence="1">
    <location>
        <begin position="110"/>
        <end position="126"/>
    </location>
</feature>
<name>A0A2S7AD96_9XANT</name>
<keyword evidence="1" id="KW-0472">Membrane</keyword>
<evidence type="ECO:0000313" key="2">
    <source>
        <dbReference type="EMBL" id="PPU07653.1"/>
    </source>
</evidence>
<gene>
    <name evidence="2" type="ORF">XarjCFBP7645_08510</name>
</gene>
<dbReference type="Pfam" id="PF06961">
    <property type="entry name" value="DUF1294"/>
    <property type="match status" value="1"/>
</dbReference>
<sequence>MLISRPAQRHRGPSRQHGLPRKTLALLFLTGMAAMVVAGRLPALLAFWYAAASILAMLVYRLDKSAAQRGRQRTPEATLHLIALLGGWPGALLAQALFRHKSSKAAFQPRFWITVVANVAALYWACRQPALMAALHALLG</sequence>